<accession>A0A0A9EFB4</accession>
<reference evidence="1" key="1">
    <citation type="submission" date="2014-09" db="EMBL/GenBank/DDBJ databases">
        <authorList>
            <person name="Magalhaes I.L.F."/>
            <person name="Oliveira U."/>
            <person name="Santos F.R."/>
            <person name="Vidigal T.H.D.A."/>
            <person name="Brescovit A.D."/>
            <person name="Santos A.J."/>
        </authorList>
    </citation>
    <scope>NUCLEOTIDE SEQUENCE</scope>
    <source>
        <tissue evidence="1">Shoot tissue taken approximately 20 cm above the soil surface</tissue>
    </source>
</reference>
<evidence type="ECO:0000313" key="1">
    <source>
        <dbReference type="EMBL" id="JAD94722.1"/>
    </source>
</evidence>
<name>A0A0A9EFB4_ARUDO</name>
<proteinExistence type="predicted"/>
<protein>
    <submittedName>
        <fullName evidence="1">Uncharacterized protein</fullName>
    </submittedName>
</protein>
<organism evidence="1">
    <name type="scientific">Arundo donax</name>
    <name type="common">Giant reed</name>
    <name type="synonym">Donax arundinaceus</name>
    <dbReference type="NCBI Taxonomy" id="35708"/>
    <lineage>
        <taxon>Eukaryota</taxon>
        <taxon>Viridiplantae</taxon>
        <taxon>Streptophyta</taxon>
        <taxon>Embryophyta</taxon>
        <taxon>Tracheophyta</taxon>
        <taxon>Spermatophyta</taxon>
        <taxon>Magnoliopsida</taxon>
        <taxon>Liliopsida</taxon>
        <taxon>Poales</taxon>
        <taxon>Poaceae</taxon>
        <taxon>PACMAD clade</taxon>
        <taxon>Arundinoideae</taxon>
        <taxon>Arundineae</taxon>
        <taxon>Arundo</taxon>
    </lineage>
</organism>
<sequence length="38" mass="4291">MSSVQHKIKCFSFDSYTKYTTCAIAGNAFGIRDHMSLM</sequence>
<dbReference type="AlphaFoldDB" id="A0A0A9EFB4"/>
<dbReference type="EMBL" id="GBRH01203173">
    <property type="protein sequence ID" value="JAD94722.1"/>
    <property type="molecule type" value="Transcribed_RNA"/>
</dbReference>
<reference evidence="1" key="2">
    <citation type="journal article" date="2015" name="Data Brief">
        <title>Shoot transcriptome of the giant reed, Arundo donax.</title>
        <authorList>
            <person name="Barrero R.A."/>
            <person name="Guerrero F.D."/>
            <person name="Moolhuijzen P."/>
            <person name="Goolsby J.A."/>
            <person name="Tidwell J."/>
            <person name="Bellgard S.E."/>
            <person name="Bellgard M.I."/>
        </authorList>
    </citation>
    <scope>NUCLEOTIDE SEQUENCE</scope>
    <source>
        <tissue evidence="1">Shoot tissue taken approximately 20 cm above the soil surface</tissue>
    </source>
</reference>